<reference evidence="15" key="1">
    <citation type="submission" date="2017-02" db="UniProtKB">
        <authorList>
            <consortium name="WormBaseParasite"/>
        </authorList>
    </citation>
    <scope>IDENTIFICATION</scope>
</reference>
<keyword evidence="6" id="KW-0963">Cytoplasm</keyword>
<dbReference type="GO" id="GO:0009966">
    <property type="term" value="P:regulation of signal transduction"/>
    <property type="evidence" value="ECO:0007669"/>
    <property type="project" value="InterPro"/>
</dbReference>
<keyword evidence="8" id="KW-0653">Protein transport</keyword>
<name>A0A0N4YU66_NIPBR</name>
<dbReference type="PANTHER" id="PTHR10933">
    <property type="entry name" value="IMMUNOGLOBULIN-BINDING PROTEIN 1"/>
    <property type="match status" value="1"/>
</dbReference>
<dbReference type="InterPro" id="IPR038511">
    <property type="entry name" value="TAP42/TAP46-like_sf"/>
</dbReference>
<evidence type="ECO:0000256" key="2">
    <source>
        <dbReference type="ARBA" id="ARBA00004496"/>
    </source>
</evidence>
<feature type="compositionally biased region" description="Basic and acidic residues" evidence="11">
    <location>
        <begin position="296"/>
        <end position="310"/>
    </location>
</feature>
<dbReference type="GO" id="GO:0015031">
    <property type="term" value="P:protein transport"/>
    <property type="evidence" value="ECO:0007669"/>
    <property type="project" value="UniProtKB-KW"/>
</dbReference>
<sequence>MVGLFSVNEEVEDLPTSSIQFLLIPCYLGVVHHNTVTEPLHRAEQLGLAKIYYRDFLKRLRNYGFEFERDCSFMEDGQEGVSDESRHGVKKFTGEELRERKIARFRKQKELKAAMAELRSQHEQNNSDESILRQLHLTVVKFWQEKALEELESIEEELPLVEMMKKRMQGGSESTSTDAVKTNGAKQAPLRPFIIARSEQQKKVFGLGYPSIPTMTVDEWYSQRFGDKPIMSGNQQQKPCEDGDADACGSTDREREEEDDRERARLMRWDEYKDTHRRGWDSGSSDEEGENLPLNNKEKEDSDKEDEGPAAKKAGSLWGAALMEESIVSKGSRITLDKKDKNNRVVRGVESYHVPENFVRLEKEDFEARSEGVEHASCSGDLFDDAPIDLECETALCERIPDDDYYPRGRPLNNMRARGGHRNVASFSGRGRGPPGRFRGGGGRGGYVDRGGGNGLKRNWAGKVTNPAQLLSASYSLETLMAAEFAADITLEQLGDEMAKAMGERIPSTVKSIVNACGMDKALALFEETRKVESTGGMMIENGQRRRTPGGVFISLFKLDPDISGEVKKKIFEETKQESRKICRARKKGRHNYAAEVAKKEKMKEANAGDLKPLPNVEDELLKKNSTENVHEDALDYGDICDDEMES</sequence>
<dbReference type="Gene3D" id="1.10.10.1440">
    <property type="entry name" value="PHAX RNA-binding domain"/>
    <property type="match status" value="1"/>
</dbReference>
<feature type="domain" description="Phosphorylated adapter RNA export protein RNA-binding" evidence="12">
    <location>
        <begin position="496"/>
        <end position="577"/>
    </location>
</feature>
<dbReference type="PANTHER" id="PTHR10933:SF9">
    <property type="entry name" value="IMMUNOGLOBULIN-BINDING PROTEIN 1"/>
    <property type="match status" value="1"/>
</dbReference>
<keyword evidence="5" id="KW-0813">Transport</keyword>
<dbReference type="GO" id="GO:0035303">
    <property type="term" value="P:regulation of dephosphorylation"/>
    <property type="evidence" value="ECO:0007669"/>
    <property type="project" value="TreeGrafter"/>
</dbReference>
<dbReference type="InterPro" id="IPR007304">
    <property type="entry name" value="TAP46-like"/>
</dbReference>
<evidence type="ECO:0000256" key="10">
    <source>
        <dbReference type="ARBA" id="ARBA00030834"/>
    </source>
</evidence>
<proteinExistence type="inferred from homology"/>
<protein>
    <recommendedName>
        <fullName evidence="4">Phosphorylated adapter RNA export protein</fullName>
    </recommendedName>
    <alternativeName>
        <fullName evidence="10">RNA U small nuclear RNA export adapter protein</fullName>
    </alternativeName>
</protein>
<evidence type="ECO:0000256" key="3">
    <source>
        <dbReference type="ARBA" id="ARBA00006094"/>
    </source>
</evidence>
<evidence type="ECO:0000259" key="12">
    <source>
        <dbReference type="Pfam" id="PF10258"/>
    </source>
</evidence>
<evidence type="ECO:0000256" key="8">
    <source>
        <dbReference type="ARBA" id="ARBA00022927"/>
    </source>
</evidence>
<dbReference type="GO" id="GO:0005634">
    <property type="term" value="C:nucleus"/>
    <property type="evidence" value="ECO:0007669"/>
    <property type="project" value="UniProtKB-SubCell"/>
</dbReference>
<dbReference type="STRING" id="27835.A0A0N4YU66"/>
<dbReference type="Pfam" id="PF04177">
    <property type="entry name" value="TAP42"/>
    <property type="match status" value="1"/>
</dbReference>
<evidence type="ECO:0000256" key="5">
    <source>
        <dbReference type="ARBA" id="ARBA00022448"/>
    </source>
</evidence>
<dbReference type="WBParaSite" id="NBR_0002078801-mRNA-1">
    <property type="protein sequence ID" value="NBR_0002078801-mRNA-1"/>
    <property type="gene ID" value="NBR_0002078801"/>
</dbReference>
<comment type="subcellular location">
    <subcellularLocation>
        <location evidence="2">Cytoplasm</location>
    </subcellularLocation>
    <subcellularLocation>
        <location evidence="1">Nucleus</location>
    </subcellularLocation>
</comment>
<evidence type="ECO:0000256" key="11">
    <source>
        <dbReference type="SAM" id="MobiDB-lite"/>
    </source>
</evidence>
<dbReference type="Gene3D" id="1.25.40.540">
    <property type="entry name" value="TAP42-like family"/>
    <property type="match status" value="1"/>
</dbReference>
<dbReference type="GO" id="GO:0005829">
    <property type="term" value="C:cytosol"/>
    <property type="evidence" value="ECO:0007669"/>
    <property type="project" value="TreeGrafter"/>
</dbReference>
<dbReference type="EMBL" id="UYSL01025517">
    <property type="protein sequence ID" value="VDL84527.1"/>
    <property type="molecule type" value="Genomic_DNA"/>
</dbReference>
<gene>
    <name evidence="13" type="ORF">NBR_LOCUS20789</name>
</gene>
<keyword evidence="9" id="KW-0539">Nucleus</keyword>
<dbReference type="GO" id="GO:0003723">
    <property type="term" value="F:RNA binding"/>
    <property type="evidence" value="ECO:0007669"/>
    <property type="project" value="UniProtKB-KW"/>
</dbReference>
<dbReference type="OMA" id="KHAHAND"/>
<evidence type="ECO:0000256" key="1">
    <source>
        <dbReference type="ARBA" id="ARBA00004123"/>
    </source>
</evidence>
<feature type="region of interest" description="Disordered" evidence="11">
    <location>
        <begin position="227"/>
        <end position="262"/>
    </location>
</feature>
<dbReference type="FunFam" id="1.10.10.1440:FF:000001">
    <property type="entry name" value="phosphorylated adapter RNA export protein-like"/>
    <property type="match status" value="1"/>
</dbReference>
<dbReference type="Proteomes" id="UP000271162">
    <property type="component" value="Unassembled WGS sequence"/>
</dbReference>
<evidence type="ECO:0000313" key="15">
    <source>
        <dbReference type="WBParaSite" id="NBR_0002078801-mRNA-1"/>
    </source>
</evidence>
<feature type="region of interest" description="Disordered" evidence="11">
    <location>
        <begin position="275"/>
        <end position="312"/>
    </location>
</feature>
<organism evidence="15">
    <name type="scientific">Nippostrongylus brasiliensis</name>
    <name type="common">Rat hookworm</name>
    <dbReference type="NCBI Taxonomy" id="27835"/>
    <lineage>
        <taxon>Eukaryota</taxon>
        <taxon>Metazoa</taxon>
        <taxon>Ecdysozoa</taxon>
        <taxon>Nematoda</taxon>
        <taxon>Chromadorea</taxon>
        <taxon>Rhabditida</taxon>
        <taxon>Rhabditina</taxon>
        <taxon>Rhabditomorpha</taxon>
        <taxon>Strongyloidea</taxon>
        <taxon>Heligmosomidae</taxon>
        <taxon>Nippostrongylus</taxon>
    </lineage>
</organism>
<dbReference type="InterPro" id="IPR038092">
    <property type="entry name" value="PHAX_RNA-binding_sf"/>
</dbReference>
<evidence type="ECO:0000256" key="6">
    <source>
        <dbReference type="ARBA" id="ARBA00022490"/>
    </source>
</evidence>
<reference evidence="13 14" key="2">
    <citation type="submission" date="2018-11" db="EMBL/GenBank/DDBJ databases">
        <authorList>
            <consortium name="Pathogen Informatics"/>
        </authorList>
    </citation>
    <scope>NUCLEOTIDE SEQUENCE [LARGE SCALE GENOMIC DNA]</scope>
</reference>
<keyword evidence="7" id="KW-0694">RNA-binding</keyword>
<dbReference type="GO" id="GO:0051721">
    <property type="term" value="F:protein phosphatase 2A binding"/>
    <property type="evidence" value="ECO:0007669"/>
    <property type="project" value="TreeGrafter"/>
</dbReference>
<evidence type="ECO:0000313" key="14">
    <source>
        <dbReference type="Proteomes" id="UP000271162"/>
    </source>
</evidence>
<evidence type="ECO:0000256" key="9">
    <source>
        <dbReference type="ARBA" id="ARBA00023242"/>
    </source>
</evidence>
<dbReference type="Pfam" id="PF10258">
    <property type="entry name" value="PHAX_RNA-bd"/>
    <property type="match status" value="1"/>
</dbReference>
<dbReference type="AlphaFoldDB" id="A0A0N4YU66"/>
<evidence type="ECO:0000256" key="7">
    <source>
        <dbReference type="ARBA" id="ARBA00022884"/>
    </source>
</evidence>
<dbReference type="InterPro" id="IPR019385">
    <property type="entry name" value="PHAX_RNA-binding_domain"/>
</dbReference>
<evidence type="ECO:0000313" key="13">
    <source>
        <dbReference type="EMBL" id="VDL84527.1"/>
    </source>
</evidence>
<accession>A0A0N4YU66</accession>
<feature type="compositionally biased region" description="Gly residues" evidence="11">
    <location>
        <begin position="430"/>
        <end position="449"/>
    </location>
</feature>
<comment type="similarity">
    <text evidence="3">Belongs to the PHAX family.</text>
</comment>
<keyword evidence="14" id="KW-1185">Reference proteome</keyword>
<feature type="region of interest" description="Disordered" evidence="11">
    <location>
        <begin position="412"/>
        <end position="449"/>
    </location>
</feature>
<evidence type="ECO:0000256" key="4">
    <source>
        <dbReference type="ARBA" id="ARBA00016856"/>
    </source>
</evidence>